<proteinExistence type="predicted"/>
<sequence>MKPVRSRRLLDGPAEEEWGVTLDLRLSSFPERYIRLLSALPARRRLPPDATPPGAQPGRRPSSDFPLPCRAAALAAPESFSGKPFSSNSNFNFF</sequence>
<reference evidence="2 3" key="1">
    <citation type="submission" date="2018-04" db="EMBL/GenBank/DDBJ databases">
        <authorList>
            <person name="Vogel A."/>
        </authorList>
    </citation>
    <scope>NUCLEOTIDE SEQUENCE [LARGE SCALE GENOMIC DNA]</scope>
</reference>
<accession>A0A484L5J7</accession>
<dbReference type="EMBL" id="OOIL02001045">
    <property type="protein sequence ID" value="VFQ71596.1"/>
    <property type="molecule type" value="Genomic_DNA"/>
</dbReference>
<name>A0A484L5J7_9ASTE</name>
<evidence type="ECO:0000256" key="1">
    <source>
        <dbReference type="SAM" id="MobiDB-lite"/>
    </source>
</evidence>
<protein>
    <submittedName>
        <fullName evidence="2">Uncharacterized protein</fullName>
    </submittedName>
</protein>
<dbReference type="Proteomes" id="UP000595140">
    <property type="component" value="Unassembled WGS sequence"/>
</dbReference>
<keyword evidence="3" id="KW-1185">Reference proteome</keyword>
<feature type="region of interest" description="Disordered" evidence="1">
    <location>
        <begin position="44"/>
        <end position="68"/>
    </location>
</feature>
<evidence type="ECO:0000313" key="2">
    <source>
        <dbReference type="EMBL" id="VFQ71596.1"/>
    </source>
</evidence>
<organism evidence="2 3">
    <name type="scientific">Cuscuta campestris</name>
    <dbReference type="NCBI Taxonomy" id="132261"/>
    <lineage>
        <taxon>Eukaryota</taxon>
        <taxon>Viridiplantae</taxon>
        <taxon>Streptophyta</taxon>
        <taxon>Embryophyta</taxon>
        <taxon>Tracheophyta</taxon>
        <taxon>Spermatophyta</taxon>
        <taxon>Magnoliopsida</taxon>
        <taxon>eudicotyledons</taxon>
        <taxon>Gunneridae</taxon>
        <taxon>Pentapetalae</taxon>
        <taxon>asterids</taxon>
        <taxon>lamiids</taxon>
        <taxon>Solanales</taxon>
        <taxon>Convolvulaceae</taxon>
        <taxon>Cuscuteae</taxon>
        <taxon>Cuscuta</taxon>
        <taxon>Cuscuta subgen. Grammica</taxon>
        <taxon>Cuscuta sect. Cleistogrammica</taxon>
    </lineage>
</organism>
<gene>
    <name evidence="2" type="ORF">CCAM_LOCUS13372</name>
</gene>
<evidence type="ECO:0000313" key="3">
    <source>
        <dbReference type="Proteomes" id="UP000595140"/>
    </source>
</evidence>
<dbReference type="AlphaFoldDB" id="A0A484L5J7"/>